<dbReference type="Proteomes" id="UP000283569">
    <property type="component" value="Unassembled WGS sequence"/>
</dbReference>
<reference evidence="4 5" key="1">
    <citation type="journal article" date="2018" name="Sci. Rep.">
        <title>Characterisation of pathogen-specific regions and novel effector candidates in Fusarium oxysporum f. sp. cepae.</title>
        <authorList>
            <person name="Armitage A.D."/>
            <person name="Taylor A."/>
            <person name="Sobczyk M.K."/>
            <person name="Baxter L."/>
            <person name="Greenfield B.P."/>
            <person name="Bates H.J."/>
            <person name="Wilson F."/>
            <person name="Jackson A.C."/>
            <person name="Ott S."/>
            <person name="Harrison R.J."/>
            <person name="Clarkson J.P."/>
        </authorList>
    </citation>
    <scope>NUCLEOTIDE SEQUENCE [LARGE SCALE GENOMIC DNA]</scope>
    <source>
        <strain evidence="4 5">Fp_A8</strain>
    </source>
</reference>
<feature type="compositionally biased region" description="Polar residues" evidence="2">
    <location>
        <begin position="125"/>
        <end position="145"/>
    </location>
</feature>
<proteinExistence type="predicted"/>
<dbReference type="AlphaFoldDB" id="A0A420RYQ6"/>
<organism evidence="4 5">
    <name type="scientific">Gibberella intermedia</name>
    <name type="common">Bulb rot disease fungus</name>
    <name type="synonym">Fusarium proliferatum</name>
    <dbReference type="NCBI Taxonomy" id="948311"/>
    <lineage>
        <taxon>Eukaryota</taxon>
        <taxon>Fungi</taxon>
        <taxon>Dikarya</taxon>
        <taxon>Ascomycota</taxon>
        <taxon>Pezizomycotina</taxon>
        <taxon>Sordariomycetes</taxon>
        <taxon>Hypocreomycetidae</taxon>
        <taxon>Hypocreales</taxon>
        <taxon>Nectriaceae</taxon>
        <taxon>Fusarium</taxon>
        <taxon>Fusarium fujikuroi species complex</taxon>
    </lineage>
</organism>
<feature type="compositionally biased region" description="Polar residues" evidence="2">
    <location>
        <begin position="177"/>
        <end position="189"/>
    </location>
</feature>
<feature type="compositionally biased region" description="Polar residues" evidence="2">
    <location>
        <begin position="153"/>
        <end position="163"/>
    </location>
</feature>
<feature type="domain" description="Up-regulated during septation protein 1" evidence="3">
    <location>
        <begin position="315"/>
        <end position="433"/>
    </location>
</feature>
<dbReference type="InterPro" id="IPR029191">
    <property type="entry name" value="Uds1"/>
</dbReference>
<gene>
    <name evidence="4" type="ORF">BFJ72_g14749</name>
</gene>
<evidence type="ECO:0000313" key="4">
    <source>
        <dbReference type="EMBL" id="RKL22137.1"/>
    </source>
</evidence>
<feature type="region of interest" description="Disordered" evidence="2">
    <location>
        <begin position="437"/>
        <end position="472"/>
    </location>
</feature>
<feature type="compositionally biased region" description="Basic and acidic residues" evidence="2">
    <location>
        <begin position="164"/>
        <end position="174"/>
    </location>
</feature>
<name>A0A420RYQ6_GIBIN</name>
<feature type="compositionally biased region" description="Low complexity" evidence="2">
    <location>
        <begin position="277"/>
        <end position="291"/>
    </location>
</feature>
<keyword evidence="1" id="KW-0175">Coiled coil</keyword>
<dbReference type="EMBL" id="MRDB01000124">
    <property type="protein sequence ID" value="RKL22137.1"/>
    <property type="molecule type" value="Genomic_DNA"/>
</dbReference>
<evidence type="ECO:0000313" key="5">
    <source>
        <dbReference type="Proteomes" id="UP000283569"/>
    </source>
</evidence>
<feature type="coiled-coil region" evidence="1">
    <location>
        <begin position="395"/>
        <end position="422"/>
    </location>
</feature>
<evidence type="ECO:0000256" key="1">
    <source>
        <dbReference type="SAM" id="Coils"/>
    </source>
</evidence>
<evidence type="ECO:0000259" key="3">
    <source>
        <dbReference type="Pfam" id="PF15456"/>
    </source>
</evidence>
<feature type="region of interest" description="Disordered" evidence="2">
    <location>
        <begin position="85"/>
        <end position="191"/>
    </location>
</feature>
<accession>A0A420RYQ6</accession>
<dbReference type="Pfam" id="PF15456">
    <property type="entry name" value="Uds1"/>
    <property type="match status" value="1"/>
</dbReference>
<feature type="compositionally biased region" description="Polar residues" evidence="2">
    <location>
        <begin position="460"/>
        <end position="472"/>
    </location>
</feature>
<comment type="caution">
    <text evidence="4">The sequence shown here is derived from an EMBL/GenBank/DDBJ whole genome shotgun (WGS) entry which is preliminary data.</text>
</comment>
<sequence length="472" mass="52407">MQQPETLERGLFPKLPATANSVRAVEHITLAPAALVQAGDKVDEQTALSGLMKSRNNHTPSWHRKLSVREVGPMKMVHEFAVDSPTIPGRRQCHDRSIHAPGSSPRKRRPTDILFHLSRSDEDPSLQSVDKQTSKPRPQGTSILNSDACIPQLRQQQSPNCSPTRDDSLPRGRFEGSPQNRTSFASKSSLPGLATDISAPMNATPCITLSPPVSAPVIESHASSQTLRSVPYTPPISKGASNPFHRYRGRASEVSGIMELSRPRNRLGLGNDNGPITRKTNSSRSKSSKNNAFERLPTGLKHPDATKEFEASELTMLQKQAFGQVKQFEILKATDVEMLCAELRYLDERTEYLRTTYNTLHVDRRDLHSRICQRLRSPRVAQFSYAPLLRHEEALAELDTAIDGWFNELERAESRRTRVQQKLLEHVAAVASLPLYKHFSPNPPQESPSNAPLKDVENIVTPSGSPSVSPNT</sequence>
<feature type="region of interest" description="Disordered" evidence="2">
    <location>
        <begin position="226"/>
        <end position="245"/>
    </location>
</feature>
<feature type="region of interest" description="Disordered" evidence="2">
    <location>
        <begin position="263"/>
        <end position="301"/>
    </location>
</feature>
<protein>
    <recommendedName>
        <fullName evidence="3">Up-regulated during septation protein 1 domain-containing protein</fullName>
    </recommendedName>
</protein>
<evidence type="ECO:0000256" key="2">
    <source>
        <dbReference type="SAM" id="MobiDB-lite"/>
    </source>
</evidence>